<evidence type="ECO:0000313" key="3">
    <source>
        <dbReference type="Proteomes" id="UP000203733"/>
    </source>
</evidence>
<dbReference type="GeneID" id="4960830"/>
<accession>A4L1X9</accession>
<evidence type="ECO:0000313" key="2">
    <source>
        <dbReference type="EMBL" id="ABO45349.1"/>
    </source>
</evidence>
<name>A4L1X9_9VIRU</name>
<dbReference type="Proteomes" id="UP000203733">
    <property type="component" value="Segment"/>
</dbReference>
<feature type="region of interest" description="Disordered" evidence="1">
    <location>
        <begin position="173"/>
        <end position="203"/>
    </location>
</feature>
<organism evidence="2 3">
    <name type="scientific">Gryllus bimaculatus nudivirus</name>
    <dbReference type="NCBI Taxonomy" id="432587"/>
    <lineage>
        <taxon>Viruses</taxon>
        <taxon>Viruses incertae sedis</taxon>
        <taxon>Naldaviricetes</taxon>
        <taxon>Lefavirales</taxon>
        <taxon>Nudiviridae</taxon>
        <taxon>Alphanudivirus</taxon>
        <taxon>Alphanudivirus grybimaculati</taxon>
    </lineage>
</organism>
<dbReference type="KEGG" id="vg:4960830"/>
<sequence>MIFLSCCVFTVLFHLGSTQVPGSYDVMFNRKLGYFDKFIGNFTINGQTVNINGVMYTIQKFRITNGQCTLWSDSSTEYMFMSEGLNFTRGDITFLAFKTLNDFYYSQMDVDGRNVKLWRSSPFVASNFVWCFTKIITDSVECNNDSFCKSWIQNLYLPYQEQFVYYNISTAAPPTTDEPPTSEPPNVEETTTTTTTTTTPTSL</sequence>
<evidence type="ECO:0000256" key="1">
    <source>
        <dbReference type="SAM" id="MobiDB-lite"/>
    </source>
</evidence>
<protein>
    <submittedName>
        <fullName evidence="2">Uncharacterized protein</fullName>
    </submittedName>
</protein>
<keyword evidence="3" id="KW-1185">Reference proteome</keyword>
<proteinExistence type="predicted"/>
<dbReference type="RefSeq" id="YP_001111283.1">
    <property type="nucleotide sequence ID" value="NC_009240.1"/>
</dbReference>
<dbReference type="EMBL" id="EF203088">
    <property type="protein sequence ID" value="ABO45349.1"/>
    <property type="molecule type" value="Genomic_DNA"/>
</dbReference>
<reference evidence="2 3" key="1">
    <citation type="journal article" date="2007" name="J. Virol.">
        <title>The genome of Gryllus bimaculatus nudivirus indicates an ancient diversification of baculovirus-related nonoccluded nudiviruses of insects.</title>
        <authorList>
            <person name="Wang Y."/>
            <person name="Kleespies R.G."/>
            <person name="Huger A.M."/>
            <person name="Jehle J.A."/>
        </authorList>
    </citation>
    <scope>NUCLEOTIDE SEQUENCE [LARGE SCALE GENOMIC DNA]</scope>
</reference>